<keyword evidence="1" id="KW-0732">Signal</keyword>
<dbReference type="EMBL" id="GHWJ01010886">
    <property type="protein sequence ID" value="NOV43623.1"/>
    <property type="molecule type" value="Transcribed_RNA"/>
</dbReference>
<accession>A0A6M2DBC8</accession>
<sequence>MCAFMLKLTGVRRLLCVASTFHSVFCFPSVSGKQVCEVTSLYSSVAISCDAQEQTLSRARHQNTILSW</sequence>
<protein>
    <submittedName>
        <fullName evidence="2">Putative secreted protein ovary overexpressed</fullName>
    </submittedName>
</protein>
<evidence type="ECO:0000256" key="1">
    <source>
        <dbReference type="SAM" id="SignalP"/>
    </source>
</evidence>
<feature type="chain" id="PRO_5026659566" evidence="1">
    <location>
        <begin position="27"/>
        <end position="68"/>
    </location>
</feature>
<name>A0A6M2DBC8_RHIMP</name>
<reference evidence="2" key="1">
    <citation type="submission" date="2019-09" db="EMBL/GenBank/DDBJ databases">
        <title>Organ-specific transcriptomic study of the physiology of the cattle tick, Rhipicephalus microplus.</title>
        <authorList>
            <person name="Tirloni L."/>
            <person name="Braz G."/>
            <person name="Gandara A.C.P."/>
            <person name="Sabadin G.A."/>
            <person name="da Silva R.M."/>
            <person name="Guizzo M.G."/>
            <person name="Machado J.A."/>
            <person name="Costa E.P."/>
            <person name="Gomes H.F."/>
            <person name="Moraes J."/>
            <person name="Mota M.B.S."/>
            <person name="Mesquita R.D."/>
            <person name="Alvarenga P.H."/>
            <person name="Alves F."/>
            <person name="Seixas A."/>
            <person name="da Fonseca R.N."/>
            <person name="Fogaca A."/>
            <person name="Logullo C."/>
            <person name="Tanaka A."/>
            <person name="Daffre S."/>
            <person name="Termignoni C."/>
            <person name="Vaz I.S.Jr."/>
            <person name="Oliveira P.L."/>
            <person name="Ribeiro J.M."/>
        </authorList>
    </citation>
    <scope>NUCLEOTIDE SEQUENCE</scope>
    <source>
        <strain evidence="2">Porto Alegre</strain>
    </source>
</reference>
<feature type="signal peptide" evidence="1">
    <location>
        <begin position="1"/>
        <end position="26"/>
    </location>
</feature>
<evidence type="ECO:0000313" key="2">
    <source>
        <dbReference type="EMBL" id="NOV43623.1"/>
    </source>
</evidence>
<organism evidence="2">
    <name type="scientific">Rhipicephalus microplus</name>
    <name type="common">Cattle tick</name>
    <name type="synonym">Boophilus microplus</name>
    <dbReference type="NCBI Taxonomy" id="6941"/>
    <lineage>
        <taxon>Eukaryota</taxon>
        <taxon>Metazoa</taxon>
        <taxon>Ecdysozoa</taxon>
        <taxon>Arthropoda</taxon>
        <taxon>Chelicerata</taxon>
        <taxon>Arachnida</taxon>
        <taxon>Acari</taxon>
        <taxon>Parasitiformes</taxon>
        <taxon>Ixodida</taxon>
        <taxon>Ixodoidea</taxon>
        <taxon>Ixodidae</taxon>
        <taxon>Rhipicephalinae</taxon>
        <taxon>Rhipicephalus</taxon>
        <taxon>Boophilus</taxon>
    </lineage>
</organism>
<dbReference type="AlphaFoldDB" id="A0A6M2DBC8"/>
<proteinExistence type="predicted"/>